<protein>
    <submittedName>
        <fullName evidence="1">Uncharacterized protein</fullName>
    </submittedName>
</protein>
<gene>
    <name evidence="1" type="ORF">ECDEC2D_1241</name>
</gene>
<accession>A0A828UBG5</accession>
<comment type="caution">
    <text evidence="1">The sequence shown here is derived from an EMBL/GenBank/DDBJ whole genome shotgun (WGS) entry which is preliminary data.</text>
</comment>
<name>A0A828UBG5_ECOLX</name>
<evidence type="ECO:0000313" key="2">
    <source>
        <dbReference type="Proteomes" id="UP000005272"/>
    </source>
</evidence>
<dbReference type="AlphaFoldDB" id="A0A828UBG5"/>
<reference evidence="1 2" key="1">
    <citation type="journal article" date="2012" name="J. Bacteriol.">
        <title>Draft Genome Sequences of the Diarrheagenic Escherichia coli Collection.</title>
        <authorList>
            <person name="Hazen T.H."/>
            <person name="Sahl J.W."/>
            <person name="Redman J.C."/>
            <person name="Morris C.R."/>
            <person name="Daugherty S.C."/>
            <person name="Chibucos M.C."/>
            <person name="Sengamalay N.A."/>
            <person name="Fraser-Liggett C.M."/>
            <person name="Steinsland H."/>
            <person name="Whittam T.S."/>
            <person name="Whittam B."/>
            <person name="Manning S.D."/>
            <person name="Rasko D.A."/>
        </authorList>
    </citation>
    <scope>NUCLEOTIDE SEQUENCE [LARGE SCALE GENOMIC DNA]</scope>
    <source>
        <strain evidence="1 2">DEC2D</strain>
    </source>
</reference>
<organism evidence="1 2">
    <name type="scientific">Escherichia coli DEC2D</name>
    <dbReference type="NCBI Taxonomy" id="868141"/>
    <lineage>
        <taxon>Bacteria</taxon>
        <taxon>Pseudomonadati</taxon>
        <taxon>Pseudomonadota</taxon>
        <taxon>Gammaproteobacteria</taxon>
        <taxon>Enterobacterales</taxon>
        <taxon>Enterobacteriaceae</taxon>
        <taxon>Escherichia</taxon>
    </lineage>
</organism>
<sequence>MPVVIAIERSMFMPRMIAENAAMNEIEHTFYATTNYPLQL</sequence>
<proteinExistence type="predicted"/>
<dbReference type="Proteomes" id="UP000005272">
    <property type="component" value="Unassembled WGS sequence"/>
</dbReference>
<dbReference type="EMBL" id="AIFC01000015">
    <property type="protein sequence ID" value="EHU47077.1"/>
    <property type="molecule type" value="Genomic_DNA"/>
</dbReference>
<evidence type="ECO:0000313" key="1">
    <source>
        <dbReference type="EMBL" id="EHU47077.1"/>
    </source>
</evidence>